<dbReference type="InterPro" id="IPR003428">
    <property type="entry name" value="MAM33"/>
</dbReference>
<dbReference type="PANTHER" id="PTHR10826:SF1">
    <property type="entry name" value="COMPLEMENT COMPONENT 1 Q SUBCOMPONENT-BINDING PROTEIN, MITOCHONDRIAL"/>
    <property type="match status" value="1"/>
</dbReference>
<dbReference type="EMBL" id="KQ241719">
    <property type="protein sequence ID" value="KNC85120.1"/>
    <property type="molecule type" value="Genomic_DNA"/>
</dbReference>
<gene>
    <name evidence="2" type="ORF">SARC_02675</name>
</gene>
<sequence length="255" mass="28597">MQAFRQLARTCVRVNPQTLTSATRSMVTLRAALPKVAPVYANKFEAFRNYSSPARQTLNSELNKEIAYEVENAEVMDGFQDALAATGFSVKDSAGNCNLRLEKLHDDEKITVLMKIELMDDDEPEEPEDGAEDEPRPSQGVYYTVVVTKNDKQGALCFDMVSYQGSASIETITYNPSADSALSLGVKPEGEFANHQTYCGPNLQDIEESLEGAFGEYLMERGINDNFALICEQVYREKEQKEYVHWLKQISEFTA</sequence>
<dbReference type="AlphaFoldDB" id="A0A0L0G808"/>
<organism evidence="2 3">
    <name type="scientific">Sphaeroforma arctica JP610</name>
    <dbReference type="NCBI Taxonomy" id="667725"/>
    <lineage>
        <taxon>Eukaryota</taxon>
        <taxon>Ichthyosporea</taxon>
        <taxon>Ichthyophonida</taxon>
        <taxon>Sphaeroforma</taxon>
    </lineage>
</organism>
<dbReference type="Pfam" id="PF02330">
    <property type="entry name" value="MAM33"/>
    <property type="match status" value="1"/>
</dbReference>
<dbReference type="SUPFAM" id="SSF54529">
    <property type="entry name" value="Mitochondrial glycoprotein MAM33-like"/>
    <property type="match status" value="1"/>
</dbReference>
<evidence type="ECO:0000313" key="2">
    <source>
        <dbReference type="EMBL" id="KNC85120.1"/>
    </source>
</evidence>
<dbReference type="Proteomes" id="UP000054560">
    <property type="component" value="Unassembled WGS sequence"/>
</dbReference>
<keyword evidence="3" id="KW-1185">Reference proteome</keyword>
<dbReference type="InterPro" id="IPR036561">
    <property type="entry name" value="MAM33_sf"/>
</dbReference>
<reference evidence="2 3" key="1">
    <citation type="submission" date="2011-02" db="EMBL/GenBank/DDBJ databases">
        <title>The Genome Sequence of Sphaeroforma arctica JP610.</title>
        <authorList>
            <consortium name="The Broad Institute Genome Sequencing Platform"/>
            <person name="Russ C."/>
            <person name="Cuomo C."/>
            <person name="Young S.K."/>
            <person name="Zeng Q."/>
            <person name="Gargeya S."/>
            <person name="Alvarado L."/>
            <person name="Berlin A."/>
            <person name="Chapman S.B."/>
            <person name="Chen Z."/>
            <person name="Freedman E."/>
            <person name="Gellesch M."/>
            <person name="Goldberg J."/>
            <person name="Griggs A."/>
            <person name="Gujja S."/>
            <person name="Heilman E."/>
            <person name="Heiman D."/>
            <person name="Howarth C."/>
            <person name="Mehta T."/>
            <person name="Neiman D."/>
            <person name="Pearson M."/>
            <person name="Roberts A."/>
            <person name="Saif S."/>
            <person name="Shea T."/>
            <person name="Shenoy N."/>
            <person name="Sisk P."/>
            <person name="Stolte C."/>
            <person name="Sykes S."/>
            <person name="White J."/>
            <person name="Yandava C."/>
            <person name="Burger G."/>
            <person name="Gray M.W."/>
            <person name="Holland P.W.H."/>
            <person name="King N."/>
            <person name="Lang F.B.F."/>
            <person name="Roger A.J."/>
            <person name="Ruiz-Trillo I."/>
            <person name="Haas B."/>
            <person name="Nusbaum C."/>
            <person name="Birren B."/>
        </authorList>
    </citation>
    <scope>NUCLEOTIDE SEQUENCE [LARGE SCALE GENOMIC DNA]</scope>
    <source>
        <strain evidence="2 3">JP610</strain>
    </source>
</reference>
<dbReference type="Gene3D" id="3.10.280.10">
    <property type="entry name" value="Mitochondrial glycoprotein"/>
    <property type="match status" value="1"/>
</dbReference>
<evidence type="ECO:0000256" key="1">
    <source>
        <dbReference type="SAM" id="MobiDB-lite"/>
    </source>
</evidence>
<accession>A0A0L0G808</accession>
<evidence type="ECO:0000313" key="3">
    <source>
        <dbReference type="Proteomes" id="UP000054560"/>
    </source>
</evidence>
<feature type="region of interest" description="Disordered" evidence="1">
    <location>
        <begin position="119"/>
        <end position="139"/>
    </location>
</feature>
<protein>
    <recommendedName>
        <fullName evidence="4">Mitochondrial acidic protein MAM33</fullName>
    </recommendedName>
</protein>
<feature type="compositionally biased region" description="Acidic residues" evidence="1">
    <location>
        <begin position="119"/>
        <end position="132"/>
    </location>
</feature>
<evidence type="ECO:0008006" key="4">
    <source>
        <dbReference type="Google" id="ProtNLM"/>
    </source>
</evidence>
<dbReference type="GO" id="GO:0042256">
    <property type="term" value="P:cytosolic ribosome assembly"/>
    <property type="evidence" value="ECO:0007669"/>
    <property type="project" value="TreeGrafter"/>
</dbReference>
<dbReference type="GO" id="GO:0005759">
    <property type="term" value="C:mitochondrial matrix"/>
    <property type="evidence" value="ECO:0007669"/>
    <property type="project" value="InterPro"/>
</dbReference>
<dbReference type="STRING" id="667725.A0A0L0G808"/>
<proteinExistence type="predicted"/>
<dbReference type="RefSeq" id="XP_014159022.1">
    <property type="nucleotide sequence ID" value="XM_014303547.1"/>
</dbReference>
<name>A0A0L0G808_9EUKA</name>
<dbReference type="GeneID" id="25903179"/>
<dbReference type="OrthoDB" id="278212at2759"/>
<dbReference type="eggNOG" id="KOG2536">
    <property type="taxonomic scope" value="Eukaryota"/>
</dbReference>
<dbReference type="PANTHER" id="PTHR10826">
    <property type="entry name" value="COMPLEMENT COMPONENT 1"/>
    <property type="match status" value="1"/>
</dbReference>